<dbReference type="GO" id="GO:0016746">
    <property type="term" value="F:acyltransferase activity"/>
    <property type="evidence" value="ECO:0007669"/>
    <property type="project" value="UniProtKB-KW"/>
</dbReference>
<reference evidence="4 6" key="2">
    <citation type="submission" date="2018-06" db="EMBL/GenBank/DDBJ databases">
        <authorList>
            <consortium name="Pathogen Informatics"/>
            <person name="Doyle S."/>
        </authorList>
    </citation>
    <scope>NUCLEOTIDE SEQUENCE [LARGE SCALE GENOMIC DNA]</scope>
    <source>
        <strain evidence="4 6">NCTC9828</strain>
    </source>
</reference>
<organism evidence="3 5">
    <name type="scientific">Streptococcus agalactiae</name>
    <dbReference type="NCBI Taxonomy" id="1311"/>
    <lineage>
        <taxon>Bacteria</taxon>
        <taxon>Bacillati</taxon>
        <taxon>Bacillota</taxon>
        <taxon>Bacilli</taxon>
        <taxon>Lactobacillales</taxon>
        <taxon>Streptococcaceae</taxon>
        <taxon>Streptococcus</taxon>
    </lineage>
</organism>
<comment type="caution">
    <text evidence="3">The sequence shown here is derived from an EMBL/GenBank/DDBJ whole genome shotgun (WGS) entry which is preliminary data.</text>
</comment>
<dbReference type="PANTHER" id="PTHR43300:SF11">
    <property type="entry name" value="ACETYLTRANSFERASE RV3034C-RELATED"/>
    <property type="match status" value="1"/>
</dbReference>
<gene>
    <name evidence="4" type="primary">cat</name>
    <name evidence="3" type="ORF">AX245_09060</name>
    <name evidence="4" type="ORF">NCTC9828_01653</name>
</gene>
<dbReference type="PROSITE" id="PS00101">
    <property type="entry name" value="HEXAPEP_TRANSFERASES"/>
    <property type="match status" value="1"/>
</dbReference>
<evidence type="ECO:0000313" key="5">
    <source>
        <dbReference type="Proteomes" id="UP000093122"/>
    </source>
</evidence>
<evidence type="ECO:0000313" key="3">
    <source>
        <dbReference type="EMBL" id="OCM72211.1"/>
    </source>
</evidence>
<dbReference type="CDD" id="cd03349">
    <property type="entry name" value="LbH_XAT"/>
    <property type="match status" value="1"/>
</dbReference>
<keyword evidence="2" id="KW-0677">Repeat</keyword>
<dbReference type="Proteomes" id="UP000093122">
    <property type="component" value="Unassembled WGS sequence"/>
</dbReference>
<proteinExistence type="predicted"/>
<dbReference type="PANTHER" id="PTHR43300">
    <property type="entry name" value="ACETYLTRANSFERASE"/>
    <property type="match status" value="1"/>
</dbReference>
<keyword evidence="1 3" id="KW-0808">Transferase</keyword>
<dbReference type="InterPro" id="IPR050179">
    <property type="entry name" value="Trans_hexapeptide_repeat"/>
</dbReference>
<protein>
    <submittedName>
        <fullName evidence="3">Chloramphenicol acetyltransferase</fullName>
        <ecNumber evidence="4">2.3.1.-</ecNumber>
    </submittedName>
</protein>
<dbReference type="EC" id="2.3.1.-" evidence="4"/>
<dbReference type="Gene3D" id="2.160.10.10">
    <property type="entry name" value="Hexapeptide repeat proteins"/>
    <property type="match status" value="1"/>
</dbReference>
<dbReference type="EMBL" id="MAWT01000010">
    <property type="protein sequence ID" value="OCM72211.1"/>
    <property type="molecule type" value="Genomic_DNA"/>
</dbReference>
<dbReference type="Proteomes" id="UP000255140">
    <property type="component" value="Unassembled WGS sequence"/>
</dbReference>
<evidence type="ECO:0000313" key="6">
    <source>
        <dbReference type="Proteomes" id="UP000255140"/>
    </source>
</evidence>
<reference evidence="3 5" key="1">
    <citation type="journal article" date="2016" name="Sci. Rep.">
        <title>Serotype IV Streptococcus agalactiae ST-452 has arisen from large genomic recombination events between CC23 and the hypervirulent CC17 lineages.</title>
        <authorList>
            <person name="Campisi E."/>
            <person name="Rinaudo C.D."/>
            <person name="Donati C."/>
            <person name="Barucco M."/>
            <person name="Torricelli G."/>
            <person name="Edwards M.S."/>
            <person name="Baker C.J."/>
            <person name="Margarit I."/>
            <person name="Rosini R."/>
        </authorList>
    </citation>
    <scope>NUCLEOTIDE SEQUENCE [LARGE SCALE GENOMIC DNA]</scope>
    <source>
        <strain evidence="3 5">CZ-PW-140</strain>
    </source>
</reference>
<sequence length="212" mass="23911">MASILKKHLEKRLELKNDPMRTDMSTGASYPKYGFSVGKYTYGYQQFFYEGVNLKEIGAFCSIAQNVTITGLNHPTDHITTNPFIYYKSRGFINEDRADLIDEKKNGKVIIGNDVWIGTNVTILPSVTIGNGAIIGAGSVITKDIPDYAVVAGTPAKIIKYRFSEEEITLLNASQWWNWSDEAIKEHISEFSDKKEFFNTLKSISENKNHKL</sequence>
<name>A0A0E1EHE8_STRAG</name>
<dbReference type="InterPro" id="IPR018357">
    <property type="entry name" value="Hexapep_transf_CS"/>
</dbReference>
<evidence type="ECO:0000313" key="4">
    <source>
        <dbReference type="EMBL" id="SUN29373.1"/>
    </source>
</evidence>
<evidence type="ECO:0000256" key="2">
    <source>
        <dbReference type="ARBA" id="ARBA00022737"/>
    </source>
</evidence>
<dbReference type="AlphaFoldDB" id="A0A0E1EHE8"/>
<dbReference type="Pfam" id="PF00132">
    <property type="entry name" value="Hexapep"/>
    <property type="match status" value="1"/>
</dbReference>
<accession>A0A0E1EHE8</accession>
<dbReference type="EMBL" id="UHEW01000005">
    <property type="protein sequence ID" value="SUN29373.1"/>
    <property type="molecule type" value="Genomic_DNA"/>
</dbReference>
<keyword evidence="4" id="KW-0012">Acyltransferase</keyword>
<dbReference type="RefSeq" id="WP_000146565.1">
    <property type="nucleotide sequence ID" value="NZ_AP018935.1"/>
</dbReference>
<dbReference type="InterPro" id="IPR011004">
    <property type="entry name" value="Trimer_LpxA-like_sf"/>
</dbReference>
<dbReference type="SUPFAM" id="SSF51161">
    <property type="entry name" value="Trimeric LpxA-like enzymes"/>
    <property type="match status" value="1"/>
</dbReference>
<evidence type="ECO:0000256" key="1">
    <source>
        <dbReference type="ARBA" id="ARBA00022679"/>
    </source>
</evidence>
<dbReference type="KEGG" id="sage:EN72_05270"/>
<dbReference type="InterPro" id="IPR001451">
    <property type="entry name" value="Hexapep"/>
</dbReference>